<evidence type="ECO:0000313" key="4">
    <source>
        <dbReference type="Proteomes" id="UP000007239"/>
    </source>
</evidence>
<reference evidence="3" key="1">
    <citation type="submission" date="2011-05" db="EMBL/GenBank/DDBJ databases">
        <title>Complete sequence of Thermoanaerobacterium xylanolyticum LX-11.</title>
        <authorList>
            <consortium name="US DOE Joint Genome Institute"/>
            <person name="Lucas S."/>
            <person name="Han J."/>
            <person name="Lapidus A."/>
            <person name="Cheng J.-F."/>
            <person name="Goodwin L."/>
            <person name="Pitluck S."/>
            <person name="Peters L."/>
            <person name="Mikhailova N."/>
            <person name="Lu M."/>
            <person name="Han C."/>
            <person name="Tapia R."/>
            <person name="Land M."/>
            <person name="Hauser L."/>
            <person name="Kyrpides N."/>
            <person name="Ivanova N."/>
            <person name="Pagani I."/>
            <person name="Hemme C."/>
            <person name="Woyke T."/>
        </authorList>
    </citation>
    <scope>NUCLEOTIDE SEQUENCE</scope>
    <source>
        <strain evidence="3">LX-11</strain>
    </source>
</reference>
<sequence length="158" mass="19147">MLVNFLIYSNYIKIKAWDEDNFQMPNSDIEVRFIKFIEEIHSSSKVETKESWIITTSKVTSVETLWKIIHKRWEIENNAFHQLKTEWHLNHCFMHSPEGVETVLMFIIIAFNLMQLYFFRCIRNFREKHMLQIDIIEDIKDEIFIIETGWSNPLFVKT</sequence>
<gene>
    <name evidence="3" type="ordered locus">Thexy_1119</name>
</gene>
<dbReference type="Pfam" id="PF01609">
    <property type="entry name" value="DDE_Tnp_1"/>
    <property type="match status" value="1"/>
</dbReference>
<dbReference type="GO" id="GO:0003677">
    <property type="term" value="F:DNA binding"/>
    <property type="evidence" value="ECO:0007669"/>
    <property type="project" value="InterPro"/>
</dbReference>
<dbReference type="GO" id="GO:0006313">
    <property type="term" value="P:DNA transposition"/>
    <property type="evidence" value="ECO:0007669"/>
    <property type="project" value="InterPro"/>
</dbReference>
<evidence type="ECO:0000256" key="1">
    <source>
        <dbReference type="SAM" id="Phobius"/>
    </source>
</evidence>
<evidence type="ECO:0000259" key="2">
    <source>
        <dbReference type="Pfam" id="PF01609"/>
    </source>
</evidence>
<dbReference type="EMBL" id="CP002739">
    <property type="protein sequence ID" value="AEF17152.1"/>
    <property type="molecule type" value="Genomic_DNA"/>
</dbReference>
<organism evidence="3 4">
    <name type="scientific">Thermoanaerobacterium xylanolyticum (strain ATCC 49914 / DSM 7097 / LX-11)</name>
    <dbReference type="NCBI Taxonomy" id="858215"/>
    <lineage>
        <taxon>Bacteria</taxon>
        <taxon>Bacillati</taxon>
        <taxon>Bacillota</taxon>
        <taxon>Clostridia</taxon>
        <taxon>Thermoanaerobacterales</taxon>
        <taxon>Thermoanaerobacteraceae</taxon>
        <taxon>Thermoanaerobacterium</taxon>
    </lineage>
</organism>
<keyword evidence="1" id="KW-1133">Transmembrane helix</keyword>
<keyword evidence="1" id="KW-0812">Transmembrane</keyword>
<protein>
    <submittedName>
        <fullName evidence="3">Transposase IS4 family protein</fullName>
    </submittedName>
</protein>
<name>F6BKM0_THEXL</name>
<keyword evidence="1" id="KW-0472">Membrane</keyword>
<dbReference type="SUPFAM" id="SSF53098">
    <property type="entry name" value="Ribonuclease H-like"/>
    <property type="match status" value="1"/>
</dbReference>
<feature type="domain" description="Transposase IS4-like" evidence="2">
    <location>
        <begin position="54"/>
        <end position="113"/>
    </location>
</feature>
<proteinExistence type="predicted"/>
<dbReference type="AlphaFoldDB" id="F6BKM0"/>
<evidence type="ECO:0000313" key="3">
    <source>
        <dbReference type="EMBL" id="AEF17152.1"/>
    </source>
</evidence>
<dbReference type="KEGG" id="txy:Thexy_1119"/>
<feature type="transmembrane region" description="Helical" evidence="1">
    <location>
        <begin position="103"/>
        <end position="122"/>
    </location>
</feature>
<keyword evidence="4" id="KW-1185">Reference proteome</keyword>
<dbReference type="RefSeq" id="WP_013787894.1">
    <property type="nucleotide sequence ID" value="NC_015555.1"/>
</dbReference>
<dbReference type="InterPro" id="IPR012337">
    <property type="entry name" value="RNaseH-like_sf"/>
</dbReference>
<dbReference type="GO" id="GO:0004803">
    <property type="term" value="F:transposase activity"/>
    <property type="evidence" value="ECO:0007669"/>
    <property type="project" value="InterPro"/>
</dbReference>
<accession>F6BKM0</accession>
<dbReference type="InterPro" id="IPR002559">
    <property type="entry name" value="Transposase_11"/>
</dbReference>
<dbReference type="eggNOG" id="COG5433">
    <property type="taxonomic scope" value="Bacteria"/>
</dbReference>
<dbReference type="HOGENOM" id="CLU_141076_0_0_9"/>
<dbReference type="Proteomes" id="UP000007239">
    <property type="component" value="Chromosome"/>
</dbReference>